<comment type="caution">
    <text evidence="1">The sequence shown here is derived from an EMBL/GenBank/DDBJ whole genome shotgun (WGS) entry which is preliminary data.</text>
</comment>
<dbReference type="OrthoDB" id="1620396at2759"/>
<dbReference type="Pfam" id="PF09713">
    <property type="entry name" value="A_thal_3526"/>
    <property type="match status" value="1"/>
</dbReference>
<dbReference type="PANTHER" id="PTHR31871:SF1">
    <property type="entry name" value="HISTIDINE-TRNA LIGASE"/>
    <property type="match status" value="1"/>
</dbReference>
<dbReference type="InterPro" id="IPR006476">
    <property type="entry name" value="CHP01589_pln"/>
</dbReference>
<dbReference type="EMBL" id="BMAC01000024">
    <property type="protein sequence ID" value="GFP80826.1"/>
    <property type="molecule type" value="Genomic_DNA"/>
</dbReference>
<evidence type="ECO:0000313" key="2">
    <source>
        <dbReference type="Proteomes" id="UP000653305"/>
    </source>
</evidence>
<sequence length="241" mass="26897">MSQREVVSTLLHQAKIEPGFTELVWQKLEAENQEFFRAYHLRLIVKEQILRYNQLLERQVELMSQISQTGVVSIPHSNGSQIHSMHNNTAYQSPQPGVPSIKPENMHQVVNSIPNVYANGASSMQQCMFVAENNLLEPHNAIGDASSSFNGGESGSQALNEILDTETNSFGILGQMSRNFSLSDLTADFSNSTDILESYSRSPFLGTEANFIDSHIQGEQQDIRRMDSISEGFSYEDFGSD</sequence>
<dbReference type="AlphaFoldDB" id="A0A830B2A1"/>
<keyword evidence="2" id="KW-1185">Reference proteome</keyword>
<proteinExistence type="predicted"/>
<evidence type="ECO:0000313" key="1">
    <source>
        <dbReference type="EMBL" id="GFP80826.1"/>
    </source>
</evidence>
<dbReference type="NCBIfam" id="TIGR01589">
    <property type="entry name" value="A_thal_3526"/>
    <property type="match status" value="1"/>
</dbReference>
<dbReference type="PANTHER" id="PTHR31871">
    <property type="entry name" value="OS02G0137100 PROTEIN"/>
    <property type="match status" value="1"/>
</dbReference>
<reference evidence="1" key="1">
    <citation type="submission" date="2020-07" db="EMBL/GenBank/DDBJ databases">
        <title>Ethylene signaling mediates host invasion by parasitic plants.</title>
        <authorList>
            <person name="Yoshida S."/>
        </authorList>
    </citation>
    <scope>NUCLEOTIDE SEQUENCE</scope>
    <source>
        <strain evidence="1">Okayama</strain>
    </source>
</reference>
<name>A0A830B2A1_9LAMI</name>
<protein>
    <submittedName>
        <fullName evidence="1">Uncharacterized protein</fullName>
    </submittedName>
</protein>
<gene>
    <name evidence="1" type="ORF">PHJA_000225900</name>
</gene>
<organism evidence="1 2">
    <name type="scientific">Phtheirospermum japonicum</name>
    <dbReference type="NCBI Taxonomy" id="374723"/>
    <lineage>
        <taxon>Eukaryota</taxon>
        <taxon>Viridiplantae</taxon>
        <taxon>Streptophyta</taxon>
        <taxon>Embryophyta</taxon>
        <taxon>Tracheophyta</taxon>
        <taxon>Spermatophyta</taxon>
        <taxon>Magnoliopsida</taxon>
        <taxon>eudicotyledons</taxon>
        <taxon>Gunneridae</taxon>
        <taxon>Pentapetalae</taxon>
        <taxon>asterids</taxon>
        <taxon>lamiids</taxon>
        <taxon>Lamiales</taxon>
        <taxon>Orobanchaceae</taxon>
        <taxon>Orobanchaceae incertae sedis</taxon>
        <taxon>Phtheirospermum</taxon>
    </lineage>
</organism>
<dbReference type="Proteomes" id="UP000653305">
    <property type="component" value="Unassembled WGS sequence"/>
</dbReference>
<accession>A0A830B2A1</accession>